<dbReference type="AlphaFoldDB" id="A0ABD6AH11"/>
<feature type="compositionally biased region" description="Acidic residues" evidence="1">
    <location>
        <begin position="13"/>
        <end position="29"/>
    </location>
</feature>
<feature type="compositionally biased region" description="Basic and acidic residues" evidence="1">
    <location>
        <begin position="242"/>
        <end position="266"/>
    </location>
</feature>
<feature type="compositionally biased region" description="Acidic residues" evidence="1">
    <location>
        <begin position="267"/>
        <end position="281"/>
    </location>
</feature>
<sequence>MSGNNDQYRFGDDGELEEPDDDENDEEQLVDDWGNERPWYLTRGRYRRDIVTSLLQKGVRRSAEEETAWAAWELARSGLTEYVFERLNLFVIEDLRAGHEVALLIERYEELATERWDPDSWRGRICTIHAALAAARAPSSRESTYANGAFDSVAQDRVRADQEEDHETVFDPVVSEAELDPDGRIGRVVADRHSYPGSARGRDWHHFRIHGSRTGPNEDTEVGDRWRRQVLRAEQYGYREDQIEFTDKEIDHATEPTDADDPWRCDLDDDDAGLDQFNDEA</sequence>
<gene>
    <name evidence="2" type="ORF">ACFQMF_03130</name>
</gene>
<evidence type="ECO:0000313" key="3">
    <source>
        <dbReference type="Proteomes" id="UP001596545"/>
    </source>
</evidence>
<dbReference type="EMBL" id="JBHTBL010000002">
    <property type="protein sequence ID" value="MFC7323571.1"/>
    <property type="molecule type" value="Genomic_DNA"/>
</dbReference>
<dbReference type="SUPFAM" id="SSF48019">
    <property type="entry name" value="post-AAA+ oligomerization domain-like"/>
    <property type="match status" value="1"/>
</dbReference>
<dbReference type="InterPro" id="IPR008921">
    <property type="entry name" value="DNA_pol3_clamp-load_cplx_C"/>
</dbReference>
<feature type="region of interest" description="Disordered" evidence="1">
    <location>
        <begin position="1"/>
        <end position="29"/>
    </location>
</feature>
<evidence type="ECO:0000313" key="2">
    <source>
        <dbReference type="EMBL" id="MFC7323571.1"/>
    </source>
</evidence>
<accession>A0ABD6AH11</accession>
<evidence type="ECO:0000256" key="1">
    <source>
        <dbReference type="SAM" id="MobiDB-lite"/>
    </source>
</evidence>
<keyword evidence="3" id="KW-1185">Reference proteome</keyword>
<organism evidence="2 3">
    <name type="scientific">Halorubrum rutilum</name>
    <dbReference type="NCBI Taxonomy" id="1364933"/>
    <lineage>
        <taxon>Archaea</taxon>
        <taxon>Methanobacteriati</taxon>
        <taxon>Methanobacteriota</taxon>
        <taxon>Stenosarchaea group</taxon>
        <taxon>Halobacteria</taxon>
        <taxon>Halobacteriales</taxon>
        <taxon>Haloferacaceae</taxon>
        <taxon>Halorubrum</taxon>
    </lineage>
</organism>
<reference evidence="2 3" key="1">
    <citation type="journal article" date="2019" name="Int. J. Syst. Evol. Microbiol.">
        <title>The Global Catalogue of Microorganisms (GCM) 10K type strain sequencing project: providing services to taxonomists for standard genome sequencing and annotation.</title>
        <authorList>
            <consortium name="The Broad Institute Genomics Platform"/>
            <consortium name="The Broad Institute Genome Sequencing Center for Infectious Disease"/>
            <person name="Wu L."/>
            <person name="Ma J."/>
        </authorList>
    </citation>
    <scope>NUCLEOTIDE SEQUENCE [LARGE SCALE GENOMIC DNA]</scope>
    <source>
        <strain evidence="2 3">CGMCC 1.12554</strain>
    </source>
</reference>
<proteinExistence type="predicted"/>
<protein>
    <submittedName>
        <fullName evidence="2">Uncharacterized protein</fullName>
    </submittedName>
</protein>
<dbReference type="RefSeq" id="WP_256407754.1">
    <property type="nucleotide sequence ID" value="NZ_JANHDN010000001.1"/>
</dbReference>
<comment type="caution">
    <text evidence="2">The sequence shown here is derived from an EMBL/GenBank/DDBJ whole genome shotgun (WGS) entry which is preliminary data.</text>
</comment>
<name>A0ABD6AH11_9EURY</name>
<dbReference type="Gene3D" id="1.20.272.10">
    <property type="match status" value="1"/>
</dbReference>
<dbReference type="Proteomes" id="UP001596545">
    <property type="component" value="Unassembled WGS sequence"/>
</dbReference>
<feature type="region of interest" description="Disordered" evidence="1">
    <location>
        <begin position="242"/>
        <end position="281"/>
    </location>
</feature>